<dbReference type="EMBL" id="LR023520">
    <property type="protein sequence ID" value="SVE93139.1"/>
    <property type="molecule type" value="mRNA"/>
</dbReference>
<dbReference type="GO" id="GO:0003735">
    <property type="term" value="F:structural constituent of ribosome"/>
    <property type="evidence" value="ECO:0007669"/>
    <property type="project" value="InterPro"/>
</dbReference>
<proteinExistence type="evidence at transcript level"/>
<keyword evidence="4" id="KW-0963">Cytoplasm</keyword>
<organism evidence="11">
    <name type="scientific">Moina brachiata</name>
    <dbReference type="NCBI Taxonomy" id="675436"/>
    <lineage>
        <taxon>Eukaryota</taxon>
        <taxon>Metazoa</taxon>
        <taxon>Ecdysozoa</taxon>
        <taxon>Arthropoda</taxon>
        <taxon>Crustacea</taxon>
        <taxon>Branchiopoda</taxon>
        <taxon>Diplostraca</taxon>
        <taxon>Cladocera</taxon>
        <taxon>Anomopoda</taxon>
        <taxon>Moinidae</taxon>
        <taxon>Moina</taxon>
    </lineage>
</organism>
<evidence type="ECO:0000313" key="11">
    <source>
        <dbReference type="EMBL" id="SVE93139.1"/>
    </source>
</evidence>
<dbReference type="AlphaFoldDB" id="A0A4Y7NIT8"/>
<protein>
    <recommendedName>
        <fullName evidence="8">Large ribosomal subunit protein uL18</fullName>
    </recommendedName>
    <alternativeName>
        <fullName evidence="9">60S ribosomal protein L5</fullName>
    </alternativeName>
</protein>
<keyword evidence="6" id="KW-0689">Ribosomal protein</keyword>
<keyword evidence="5" id="KW-0699">rRNA-binding</keyword>
<keyword evidence="5" id="KW-0694">RNA-binding</keyword>
<dbReference type="PANTHER" id="PTHR23410:SF12">
    <property type="entry name" value="LARGE RIBOSOMAL SUBUNIT PROTEIN UL18"/>
    <property type="match status" value="1"/>
</dbReference>
<keyword evidence="7" id="KW-0687">Ribonucleoprotein</keyword>
<evidence type="ECO:0000256" key="7">
    <source>
        <dbReference type="ARBA" id="ARBA00023274"/>
    </source>
</evidence>
<dbReference type="GO" id="GO:0022625">
    <property type="term" value="C:cytosolic large ribosomal subunit"/>
    <property type="evidence" value="ECO:0007669"/>
    <property type="project" value="TreeGrafter"/>
</dbReference>
<comment type="function">
    <text evidence="1">Component of the ribosome, a large ribonucleoprotein complex responsible for the synthesis of proteins in the cell. The small ribosomal subunit (SSU) binds messenger RNAs (mRNAs) and translates the encoded message by selecting cognate aminoacyl-transfer RNA (tRNA) molecules. The large subunit (LSU) contains the ribosomal catalytic site termed the peptidyl transferase center (PTC), which catalyzes the formation of peptide bonds, thereby polymerizing the amino acids delivered by tRNAs into a polypeptide chain. The nascent polypeptides leave the ribosome through a tunnel in the LSU and interact with protein factors that function in enzymatic processing, targeting, and the membrane insertion of nascent chains at the exit of the ribosomal tunnel.</text>
</comment>
<feature type="domain" description="Large ribosomal subunit protein uL18 C-terminal eukaryotes" evidence="10">
    <location>
        <begin position="236"/>
        <end position="291"/>
    </location>
</feature>
<dbReference type="PRINTS" id="PR00058">
    <property type="entry name" value="RIBOSOMALL5"/>
</dbReference>
<evidence type="ECO:0000256" key="9">
    <source>
        <dbReference type="ARBA" id="ARBA00035352"/>
    </source>
</evidence>
<dbReference type="SUPFAM" id="SSF53137">
    <property type="entry name" value="Translational machinery components"/>
    <property type="match status" value="1"/>
</dbReference>
<dbReference type="Gene3D" id="3.30.420.100">
    <property type="match status" value="1"/>
</dbReference>
<dbReference type="InterPro" id="IPR025607">
    <property type="entry name" value="Ribosomal_uL18_C_euk"/>
</dbReference>
<dbReference type="HAMAP" id="MF_01337_A">
    <property type="entry name" value="Ribosomal_uL18_A"/>
    <property type="match status" value="1"/>
</dbReference>
<dbReference type="GO" id="GO:0000027">
    <property type="term" value="P:ribosomal large subunit assembly"/>
    <property type="evidence" value="ECO:0007669"/>
    <property type="project" value="TreeGrafter"/>
</dbReference>
<dbReference type="GO" id="GO:0006412">
    <property type="term" value="P:translation"/>
    <property type="evidence" value="ECO:0007669"/>
    <property type="project" value="InterPro"/>
</dbReference>
<dbReference type="Pfam" id="PF17144">
    <property type="entry name" value="Ribosomal_L5e"/>
    <property type="match status" value="1"/>
</dbReference>
<dbReference type="FunFam" id="3.30.420.100:FF:000002">
    <property type="entry name" value="60S ribosomal protein L5"/>
    <property type="match status" value="1"/>
</dbReference>
<evidence type="ECO:0000256" key="1">
    <source>
        <dbReference type="ARBA" id="ARBA00004021"/>
    </source>
</evidence>
<evidence type="ECO:0000256" key="5">
    <source>
        <dbReference type="ARBA" id="ARBA00022730"/>
    </source>
</evidence>
<name>A0A4Y7NIT8_9CRUS</name>
<accession>A0A4Y7NIT8</accession>
<evidence type="ECO:0000256" key="4">
    <source>
        <dbReference type="ARBA" id="ARBA00022490"/>
    </source>
</evidence>
<evidence type="ECO:0000259" key="10">
    <source>
        <dbReference type="Pfam" id="PF14204"/>
    </source>
</evidence>
<sequence>MGFIKVVKNKAYFKRFQVKFRRRREGKTDYFARRRLVVQDKNKYNTPKYRMIVRFTNKDICCQIAYARIEGDVIVCAAYSHELPRYGVKVGLTNYAAAYCTGLLLARRLLKKFKLDGIYQGCTDVTGGVYNVEDVEDGPGAFRAFLDVGLARTTTGARIFGAMKGAVDGGIDVPHSTKRFPGYDSDSKEFNAEVHRKHIMGLHVADYMSQLIDDDEEAYKRQFSQYIKLGIVPDAVETLYKKAHEAIRADPEVKKSAKDAAKLKKKRWNAKKLTHEQRKARVAEKKKAFLAKLEADNGDGDDE</sequence>
<dbReference type="InterPro" id="IPR057268">
    <property type="entry name" value="Ribosomal_L18"/>
</dbReference>
<reference evidence="11" key="1">
    <citation type="submission" date="2018-08" db="EMBL/GenBank/DDBJ databases">
        <authorList>
            <person name="Cornetti L."/>
        </authorList>
    </citation>
    <scope>NUCLEOTIDE SEQUENCE</scope>
    <source>
        <strain evidence="11">DE-FRO-2-1</strain>
    </source>
</reference>
<dbReference type="InterPro" id="IPR005485">
    <property type="entry name" value="Rbsml_uL18_euk_arch"/>
</dbReference>
<dbReference type="CDD" id="cd00432">
    <property type="entry name" value="Ribosomal_L18_L5e"/>
    <property type="match status" value="1"/>
</dbReference>
<evidence type="ECO:0000256" key="3">
    <source>
        <dbReference type="ARBA" id="ARBA00007116"/>
    </source>
</evidence>
<comment type="subcellular location">
    <subcellularLocation>
        <location evidence="2">Cytoplasm</location>
    </subcellularLocation>
</comment>
<gene>
    <name evidence="11" type="primary">EOG090X09YS</name>
</gene>
<comment type="similarity">
    <text evidence="3">Belongs to the universal ribosomal protein uL18 family.</text>
</comment>
<evidence type="ECO:0000256" key="2">
    <source>
        <dbReference type="ARBA" id="ARBA00004496"/>
    </source>
</evidence>
<dbReference type="GO" id="GO:0008097">
    <property type="term" value="F:5S rRNA binding"/>
    <property type="evidence" value="ECO:0007669"/>
    <property type="project" value="InterPro"/>
</dbReference>
<dbReference type="PANTHER" id="PTHR23410">
    <property type="entry name" value="RIBOSOMAL PROTEIN L5-RELATED"/>
    <property type="match status" value="1"/>
</dbReference>
<evidence type="ECO:0000256" key="6">
    <source>
        <dbReference type="ARBA" id="ARBA00022980"/>
    </source>
</evidence>
<dbReference type="Pfam" id="PF14204">
    <property type="entry name" value="Ribosomal_L18_c"/>
    <property type="match status" value="1"/>
</dbReference>
<evidence type="ECO:0000256" key="8">
    <source>
        <dbReference type="ARBA" id="ARBA00035197"/>
    </source>
</evidence>